<dbReference type="SUPFAM" id="SSF55469">
    <property type="entry name" value="FMN-dependent nitroreductase-like"/>
    <property type="match status" value="2"/>
</dbReference>
<dbReference type="EMBL" id="CP136862">
    <property type="protein sequence ID" value="WOJ91397.1"/>
    <property type="molecule type" value="Genomic_DNA"/>
</dbReference>
<dbReference type="InterPro" id="IPR036873">
    <property type="entry name" value="Rhodanese-like_dom_sf"/>
</dbReference>
<evidence type="ECO:0000313" key="3">
    <source>
        <dbReference type="Proteomes" id="UP001626536"/>
    </source>
</evidence>
<dbReference type="PROSITE" id="PS50206">
    <property type="entry name" value="RHODANESE_3"/>
    <property type="match status" value="1"/>
</dbReference>
<name>A0ABZ0HX85_9HYPH</name>
<keyword evidence="3" id="KW-1185">Reference proteome</keyword>
<dbReference type="Gene3D" id="3.40.250.10">
    <property type="entry name" value="Rhodanese-like domain"/>
    <property type="match status" value="1"/>
</dbReference>
<dbReference type="InterPro" id="IPR029479">
    <property type="entry name" value="Nitroreductase"/>
</dbReference>
<evidence type="ECO:0000313" key="2">
    <source>
        <dbReference type="EMBL" id="WOJ91397.1"/>
    </source>
</evidence>
<dbReference type="Proteomes" id="UP001626536">
    <property type="component" value="Chromosome"/>
</dbReference>
<dbReference type="SMART" id="SM00450">
    <property type="entry name" value="RHOD"/>
    <property type="match status" value="1"/>
</dbReference>
<dbReference type="InterPro" id="IPR000415">
    <property type="entry name" value="Nitroreductase-like"/>
</dbReference>
<sequence>MTAAPNPAANAAEVILAYHQRTKHRLERYAAGPETLDWSEQPNPFREYSGAPRVLLPLGADRVETSFSEIYGDRSKPAAPFDLDSLGTLLQLSMALAAWKEYGPDRWALRCAPSSGNLHPTEAYVLSRRLPGLEDGVHHYVSRDHSLEQRCAFGPEAATPEPQLWIGLSSIHWREAWKYGERAFRYCQLDIGHAVGALRYAAGALGWKAQMVEGLSSREIATLLGLDRDEDYAGSAEKEAPDLILRISQGSQIAQLAATEPGLAADASGWTGRANILDRHPMYKWPVIDEASAATRKTAAVPEPRYRGNFPPIGMGSSESAASVILNRRSAQGFDRTARMGAGAFYHLIDRLLARDVAPWDVWPYAPRIHPVFFIHRVDGLDPGLYILIRNPDAEMRLRQALRAEFLWKRPEHAPPQLEFYQLLSGDCAKAARTLNCHQAIASDGCFALGMLSEFEGAVRAEPWRYKQLHWEAGLLGHVLYLEAETLGFRGTGIGCYFDDSLHEILGLKDAAFASLYHFTVGRALVDTRITTLPPYAHRDVANDTKGENAAADVKSGTLQKGAAVMSEEAIFQRVGVDVARELLAGGEALVLDMRDPGSYEGGHIDGAEHVTEANIFNFLSGTPKDKPVLIYCYHGNASQVYAKTFADFRFTKVYSLDGGYEGWKKSL</sequence>
<dbReference type="PANTHER" id="PTHR42741">
    <property type="entry name" value="NITROREDUCTASE FAMILY PROTEIN"/>
    <property type="match status" value="1"/>
</dbReference>
<proteinExistence type="predicted"/>
<accession>A0ABZ0HX85</accession>
<gene>
    <name evidence="2" type="ORF">RZS28_09140</name>
</gene>
<dbReference type="InterPro" id="IPR023695">
    <property type="entry name" value="Thiosulf_sulfurTrfase"/>
</dbReference>
<dbReference type="RefSeq" id="WP_407340993.1">
    <property type="nucleotide sequence ID" value="NZ_CP136862.1"/>
</dbReference>
<dbReference type="CDD" id="cd02142">
    <property type="entry name" value="McbC_SagB-like_oxidoreductase"/>
    <property type="match status" value="1"/>
</dbReference>
<dbReference type="InterPro" id="IPR001763">
    <property type="entry name" value="Rhodanese-like_dom"/>
</dbReference>
<dbReference type="PANTHER" id="PTHR42741:SF3">
    <property type="entry name" value="NITROREDUCTASE FAMILY PROTEIN"/>
    <property type="match status" value="1"/>
</dbReference>
<organism evidence="2 3">
    <name type="scientific">Methylocapsa polymorpha</name>
    <dbReference type="NCBI Taxonomy" id="3080828"/>
    <lineage>
        <taxon>Bacteria</taxon>
        <taxon>Pseudomonadati</taxon>
        <taxon>Pseudomonadota</taxon>
        <taxon>Alphaproteobacteria</taxon>
        <taxon>Hyphomicrobiales</taxon>
        <taxon>Beijerinckiaceae</taxon>
        <taxon>Methylocapsa</taxon>
    </lineage>
</organism>
<reference evidence="2 3" key="1">
    <citation type="submission" date="2023-10" db="EMBL/GenBank/DDBJ databases">
        <title>Novel methanotroph of the genus Methylocapsa from a subarctic wetland.</title>
        <authorList>
            <person name="Belova S.E."/>
            <person name="Oshkin I.Y."/>
            <person name="Miroshnikov K."/>
            <person name="Dedysh S.N."/>
        </authorList>
    </citation>
    <scope>NUCLEOTIDE SEQUENCE [LARGE SCALE GENOMIC DNA]</scope>
    <source>
        <strain evidence="2 3">RX1</strain>
    </source>
</reference>
<dbReference type="Pfam" id="PF00581">
    <property type="entry name" value="Rhodanese"/>
    <property type="match status" value="1"/>
</dbReference>
<evidence type="ECO:0000259" key="1">
    <source>
        <dbReference type="PROSITE" id="PS50206"/>
    </source>
</evidence>
<dbReference type="Pfam" id="PF00881">
    <property type="entry name" value="Nitroreductase"/>
    <property type="match status" value="1"/>
</dbReference>
<feature type="domain" description="Rhodanese" evidence="1">
    <location>
        <begin position="585"/>
        <end position="666"/>
    </location>
</feature>
<dbReference type="Gene3D" id="3.40.109.10">
    <property type="entry name" value="NADH Oxidase"/>
    <property type="match status" value="2"/>
</dbReference>
<protein>
    <submittedName>
        <fullName evidence="2">Nitroreductase family protein</fullName>
    </submittedName>
</protein>
<dbReference type="CDD" id="cd01444">
    <property type="entry name" value="GlpE_ST"/>
    <property type="match status" value="1"/>
</dbReference>
<dbReference type="SUPFAM" id="SSF52821">
    <property type="entry name" value="Rhodanese/Cell cycle control phosphatase"/>
    <property type="match status" value="1"/>
</dbReference>